<name>A0A0K9XKP0_9ACTN</name>
<sequence>MTDDPPPRDAADEPRDRPDFGYTWVTACGIGEFVRRMQAIREGERPVTDTSEPPRPATAMRALHAFAVGRPTADLIEAAQRGHFGYRDAVSVLATAALCRSVKEAAELTSRQWEAESGPDGGRTPKTDDIVRDIARQRTVPDVAAFVRECRRLGGDALVAKTLRAFTDSSSGRRNSDKAMLYVALRDEECDEEAAELLSRTLAAVDEDAAAHPAGAGPAARLDDLVGALHEISPSERILERWIDGQLRDLGRVEATIRLVVRLLAGRPTGGPDPLTEHIGRHWGRYEIVPLCDQLARHAPEQCAAVRRHVAARTGLRELAEIVADWRSAEGLAKTVRELLKDIVATGTAAQDGPRPVADLDGLAQSLRHVRADPECGRLLRLVAAEHVDGRPGEEIAALLHRVERRGDRWRAARTIAERLTALALGADSEVAGVVVGYLTALREARDTHTIDTTLKEIADASHSGHDHRAWVTLVTVVAGRLYRSGLTADATNLLERCLENEQRITPEDVGLIVGHLRDAVADPAAWRALLSATVGRWTDAHLRDGAVRRLRQAGFDAEAAAVSC</sequence>
<keyword evidence="2" id="KW-1185">Reference proteome</keyword>
<dbReference type="AlphaFoldDB" id="A0A0K9XKP0"/>
<proteinExistence type="predicted"/>
<gene>
    <name evidence="1" type="ORF">AC230_07150</name>
</gene>
<organism evidence="1 2">
    <name type="scientific">Streptomyces caatingaensis</name>
    <dbReference type="NCBI Taxonomy" id="1678637"/>
    <lineage>
        <taxon>Bacteria</taxon>
        <taxon>Bacillati</taxon>
        <taxon>Actinomycetota</taxon>
        <taxon>Actinomycetes</taxon>
        <taxon>Kitasatosporales</taxon>
        <taxon>Streptomycetaceae</taxon>
        <taxon>Streptomyces</taxon>
    </lineage>
</organism>
<dbReference type="STRING" id="1678637.AC230_07150"/>
<evidence type="ECO:0000313" key="1">
    <source>
        <dbReference type="EMBL" id="KNB53217.1"/>
    </source>
</evidence>
<comment type="caution">
    <text evidence="1">The sequence shown here is derived from an EMBL/GenBank/DDBJ whole genome shotgun (WGS) entry which is preliminary data.</text>
</comment>
<protein>
    <submittedName>
        <fullName evidence="1">Uncharacterized protein</fullName>
    </submittedName>
</protein>
<dbReference type="EMBL" id="LFXA01000003">
    <property type="protein sequence ID" value="KNB53217.1"/>
    <property type="molecule type" value="Genomic_DNA"/>
</dbReference>
<evidence type="ECO:0000313" key="2">
    <source>
        <dbReference type="Proteomes" id="UP000037288"/>
    </source>
</evidence>
<accession>A0A0K9XKP0</accession>
<dbReference type="OrthoDB" id="3752674at2"/>
<dbReference type="RefSeq" id="WP_049715194.1">
    <property type="nucleotide sequence ID" value="NZ_LFXA01000003.1"/>
</dbReference>
<dbReference type="Proteomes" id="UP000037288">
    <property type="component" value="Unassembled WGS sequence"/>
</dbReference>
<dbReference type="PATRIC" id="fig|1678637.3.peg.1554"/>
<reference evidence="2" key="1">
    <citation type="submission" date="2015-07" db="EMBL/GenBank/DDBJ databases">
        <title>Draft genome sequence of Streptomyces sp. CMAA 1322, a bacterium isolated from Caatinga biome, from dry forest semiarid of Brazil.</title>
        <authorList>
            <person name="Santos S.N."/>
            <person name="Gacesa R."/>
            <person name="Taketani R.G."/>
            <person name="Long P.F."/>
            <person name="Melo I.S."/>
        </authorList>
    </citation>
    <scope>NUCLEOTIDE SEQUENCE [LARGE SCALE GENOMIC DNA]</scope>
    <source>
        <strain evidence="2">CMAA 1322</strain>
    </source>
</reference>